<dbReference type="GO" id="GO:0005524">
    <property type="term" value="F:ATP binding"/>
    <property type="evidence" value="ECO:0007669"/>
    <property type="project" value="UniProtKB-KW"/>
</dbReference>
<keyword evidence="2" id="KW-0813">Transport</keyword>
<dbReference type="PANTHER" id="PTHR46743">
    <property type="entry name" value="TEICHOIC ACIDS EXPORT ATP-BINDING PROTEIN TAGH"/>
    <property type="match status" value="1"/>
</dbReference>
<evidence type="ECO:0000313" key="7">
    <source>
        <dbReference type="Proteomes" id="UP001144205"/>
    </source>
</evidence>
<evidence type="ECO:0000256" key="3">
    <source>
        <dbReference type="ARBA" id="ARBA00022741"/>
    </source>
</evidence>
<protein>
    <submittedName>
        <fullName evidence="6">ATP-binding protein</fullName>
    </submittedName>
</protein>
<sequence>MIQFENISKSFWVNGKRKTVIGNFDLTLPSGKAIALLGRNGAGKSTLLQLVSGNLRPDTGKILSDGSISWPVGLAGAFHRDLTGAQNVRFLARIYGVDTRSLEAFVRDFAELGPHFRMPLRSYSSGMRSRLTFGAAMGIKFDTYLIDEVTAVGDAVFRQKSRAVFRERVKSAGALMVSHNMEELRTFCDAGMILDHGHLQYFENVEDAIEQHQRNMRM</sequence>
<evidence type="ECO:0000313" key="6">
    <source>
        <dbReference type="EMBL" id="GKY86552.1"/>
    </source>
</evidence>
<dbReference type="PROSITE" id="PS50893">
    <property type="entry name" value="ABC_TRANSPORTER_2"/>
    <property type="match status" value="1"/>
</dbReference>
<dbReference type="InterPro" id="IPR003593">
    <property type="entry name" value="AAA+_ATPase"/>
</dbReference>
<evidence type="ECO:0000256" key="4">
    <source>
        <dbReference type="ARBA" id="ARBA00022840"/>
    </source>
</evidence>
<dbReference type="InterPro" id="IPR003439">
    <property type="entry name" value="ABC_transporter-like_ATP-bd"/>
</dbReference>
<dbReference type="InterPro" id="IPR017871">
    <property type="entry name" value="ABC_transporter-like_CS"/>
</dbReference>
<organism evidence="6 7">
    <name type="scientific">Sinisalibacter aestuarii</name>
    <dbReference type="NCBI Taxonomy" id="2949426"/>
    <lineage>
        <taxon>Bacteria</taxon>
        <taxon>Pseudomonadati</taxon>
        <taxon>Pseudomonadota</taxon>
        <taxon>Alphaproteobacteria</taxon>
        <taxon>Rhodobacterales</taxon>
        <taxon>Roseobacteraceae</taxon>
        <taxon>Sinisalibacter</taxon>
    </lineage>
</organism>
<feature type="domain" description="ABC transporter" evidence="5">
    <location>
        <begin position="2"/>
        <end position="218"/>
    </location>
</feature>
<dbReference type="SMART" id="SM00382">
    <property type="entry name" value="AAA"/>
    <property type="match status" value="1"/>
</dbReference>
<evidence type="ECO:0000256" key="1">
    <source>
        <dbReference type="ARBA" id="ARBA00005417"/>
    </source>
</evidence>
<dbReference type="PROSITE" id="PS00211">
    <property type="entry name" value="ABC_TRANSPORTER_1"/>
    <property type="match status" value="1"/>
</dbReference>
<gene>
    <name evidence="6" type="primary">rkpS_1</name>
    <name evidence="6" type="ORF">STA1M1_04210</name>
</gene>
<dbReference type="Gene3D" id="3.40.50.300">
    <property type="entry name" value="P-loop containing nucleotide triphosphate hydrolases"/>
    <property type="match status" value="1"/>
</dbReference>
<accession>A0ABQ5LNG7</accession>
<dbReference type="Proteomes" id="UP001144205">
    <property type="component" value="Unassembled WGS sequence"/>
</dbReference>
<dbReference type="InterPro" id="IPR015860">
    <property type="entry name" value="ABC_transpr_TagH-like"/>
</dbReference>
<dbReference type="InterPro" id="IPR027417">
    <property type="entry name" value="P-loop_NTPase"/>
</dbReference>
<dbReference type="CDD" id="cd03220">
    <property type="entry name" value="ABC_KpsT_Wzt"/>
    <property type="match status" value="1"/>
</dbReference>
<name>A0ABQ5LNG7_9RHOB</name>
<dbReference type="RefSeq" id="WP_281840517.1">
    <property type="nucleotide sequence ID" value="NZ_BROH01000001.1"/>
</dbReference>
<proteinExistence type="inferred from homology"/>
<evidence type="ECO:0000259" key="5">
    <source>
        <dbReference type="PROSITE" id="PS50893"/>
    </source>
</evidence>
<dbReference type="Pfam" id="PF00005">
    <property type="entry name" value="ABC_tran"/>
    <property type="match status" value="1"/>
</dbReference>
<dbReference type="PANTHER" id="PTHR46743:SF2">
    <property type="entry name" value="TEICHOIC ACIDS EXPORT ATP-BINDING PROTEIN TAGH"/>
    <property type="match status" value="1"/>
</dbReference>
<reference evidence="6" key="1">
    <citation type="journal article" date="2023" name="Int. J. Syst. Evol. Microbiol.">
        <title>Sinisalibacter aestuarii sp. nov., isolated from estuarine sediment of the Arakawa River.</title>
        <authorList>
            <person name="Arafat S.T."/>
            <person name="Hirano S."/>
            <person name="Sato A."/>
            <person name="Takeuchi K."/>
            <person name="Yasuda T."/>
            <person name="Terahara T."/>
            <person name="Hamada M."/>
            <person name="Kobayashi T."/>
        </authorList>
    </citation>
    <scope>NUCLEOTIDE SEQUENCE</scope>
    <source>
        <strain evidence="6">B-399</strain>
    </source>
</reference>
<evidence type="ECO:0000256" key="2">
    <source>
        <dbReference type="ARBA" id="ARBA00022448"/>
    </source>
</evidence>
<comment type="similarity">
    <text evidence="1">Belongs to the ABC transporter superfamily.</text>
</comment>
<keyword evidence="3" id="KW-0547">Nucleotide-binding</keyword>
<dbReference type="EMBL" id="BROH01000001">
    <property type="protein sequence ID" value="GKY86552.1"/>
    <property type="molecule type" value="Genomic_DNA"/>
</dbReference>
<keyword evidence="4 6" id="KW-0067">ATP-binding</keyword>
<keyword evidence="7" id="KW-1185">Reference proteome</keyword>
<dbReference type="SUPFAM" id="SSF52540">
    <property type="entry name" value="P-loop containing nucleoside triphosphate hydrolases"/>
    <property type="match status" value="1"/>
</dbReference>
<dbReference type="InterPro" id="IPR050683">
    <property type="entry name" value="Bact_Polysacc_Export_ATP-bd"/>
</dbReference>
<comment type="caution">
    <text evidence="6">The sequence shown here is derived from an EMBL/GenBank/DDBJ whole genome shotgun (WGS) entry which is preliminary data.</text>
</comment>